<organism evidence="4 5">
    <name type="scientific">Candidatus Filomicrobium marinum</name>
    <dbReference type="NCBI Taxonomy" id="1608628"/>
    <lineage>
        <taxon>Bacteria</taxon>
        <taxon>Pseudomonadati</taxon>
        <taxon>Pseudomonadota</taxon>
        <taxon>Alphaproteobacteria</taxon>
        <taxon>Hyphomicrobiales</taxon>
        <taxon>Hyphomicrobiaceae</taxon>
        <taxon>Filomicrobium</taxon>
    </lineage>
</organism>
<dbReference type="KEGG" id="fiy:BN1229_v1_3191"/>
<dbReference type="Proteomes" id="UP000033187">
    <property type="component" value="Chromosome 1"/>
</dbReference>
<sequence length="208" mass="20791">MRYLAMTLSTILVTGLMGSSAFAQYPEPDTTPAQTQDQAPAAAPSGPAAAPAEEPAPTEPAEKAAEPAATPSEPAAAPAEEAAPSEPAEKAEDPAATPSEPAAAPVEEPAPAEAPAEKAETPPAAPALTASDVDGLNVVDSAGKELGRVVGVNEADGKVSSVEVETSGILGSGFFATTYVLPIDKISKDGDKLSASLTSKEAEAFKKK</sequence>
<feature type="signal peptide" evidence="2">
    <location>
        <begin position="1"/>
        <end position="23"/>
    </location>
</feature>
<feature type="region of interest" description="Disordered" evidence="1">
    <location>
        <begin position="24"/>
        <end position="133"/>
    </location>
</feature>
<dbReference type="InterPro" id="IPR027275">
    <property type="entry name" value="PRC-brl_dom"/>
</dbReference>
<dbReference type="Gene3D" id="2.30.30.240">
    <property type="entry name" value="PRC-barrel domain"/>
    <property type="match status" value="1"/>
</dbReference>
<evidence type="ECO:0000259" key="3">
    <source>
        <dbReference type="Pfam" id="PF05239"/>
    </source>
</evidence>
<keyword evidence="2" id="KW-0732">Signal</keyword>
<evidence type="ECO:0000313" key="5">
    <source>
        <dbReference type="Proteomes" id="UP000033187"/>
    </source>
</evidence>
<dbReference type="Pfam" id="PF05239">
    <property type="entry name" value="PRC"/>
    <property type="match status" value="1"/>
</dbReference>
<feature type="compositionally biased region" description="Low complexity" evidence="1">
    <location>
        <begin position="28"/>
        <end position="55"/>
    </location>
</feature>
<reference evidence="5" key="1">
    <citation type="submission" date="2015-02" db="EMBL/GenBank/DDBJ databases">
        <authorList>
            <person name="Chooi Y.-H."/>
        </authorList>
    </citation>
    <scope>NUCLEOTIDE SEQUENCE [LARGE SCALE GENOMIC DNA]</scope>
    <source>
        <strain evidence="5">strain Y</strain>
    </source>
</reference>
<dbReference type="InterPro" id="IPR011033">
    <property type="entry name" value="PRC_barrel-like_sf"/>
</dbReference>
<dbReference type="RefSeq" id="WP_152025142.1">
    <property type="nucleotide sequence ID" value="NZ_LN829119.1"/>
</dbReference>
<dbReference type="SUPFAM" id="SSF50346">
    <property type="entry name" value="PRC-barrel domain"/>
    <property type="match status" value="1"/>
</dbReference>
<gene>
    <name evidence="4" type="ORF">YBN1229_v1_3191</name>
</gene>
<feature type="domain" description="PRC-barrel" evidence="3">
    <location>
        <begin position="129"/>
        <end position="193"/>
    </location>
</feature>
<dbReference type="AlphaFoldDB" id="A0A0D6JIH3"/>
<keyword evidence="5" id="KW-1185">Reference proteome</keyword>
<feature type="compositionally biased region" description="Low complexity" evidence="1">
    <location>
        <begin position="94"/>
        <end position="114"/>
    </location>
</feature>
<name>A0A0D6JIH3_9HYPH</name>
<feature type="chain" id="PRO_5002306309" description="PRC-barrel domain-containing protein" evidence="2">
    <location>
        <begin position="24"/>
        <end position="208"/>
    </location>
</feature>
<feature type="compositionally biased region" description="Low complexity" evidence="1">
    <location>
        <begin position="66"/>
        <end position="86"/>
    </location>
</feature>
<dbReference type="EMBL" id="LN829119">
    <property type="protein sequence ID" value="CPR21758.1"/>
    <property type="molecule type" value="Genomic_DNA"/>
</dbReference>
<evidence type="ECO:0000256" key="2">
    <source>
        <dbReference type="SAM" id="SignalP"/>
    </source>
</evidence>
<evidence type="ECO:0000256" key="1">
    <source>
        <dbReference type="SAM" id="MobiDB-lite"/>
    </source>
</evidence>
<accession>A0A0D6JIH3</accession>
<dbReference type="KEGG" id="fil:BN1229_v1_2722"/>
<evidence type="ECO:0000313" key="4">
    <source>
        <dbReference type="EMBL" id="CPR21758.1"/>
    </source>
</evidence>
<proteinExistence type="predicted"/>
<protein>
    <recommendedName>
        <fullName evidence="3">PRC-barrel domain-containing protein</fullName>
    </recommendedName>
</protein>